<organism evidence="1 2">
    <name type="scientific">Romanomermis culicivorax</name>
    <name type="common">Nematode worm</name>
    <dbReference type="NCBI Taxonomy" id="13658"/>
    <lineage>
        <taxon>Eukaryota</taxon>
        <taxon>Metazoa</taxon>
        <taxon>Ecdysozoa</taxon>
        <taxon>Nematoda</taxon>
        <taxon>Enoplea</taxon>
        <taxon>Dorylaimia</taxon>
        <taxon>Mermithida</taxon>
        <taxon>Mermithoidea</taxon>
        <taxon>Mermithidae</taxon>
        <taxon>Romanomermis</taxon>
    </lineage>
</organism>
<evidence type="ECO:0000313" key="2">
    <source>
        <dbReference type="WBParaSite" id="nRc.2.0.1.t16429-RA"/>
    </source>
</evidence>
<accession>A0A915IST7</accession>
<keyword evidence="1" id="KW-1185">Reference proteome</keyword>
<dbReference type="WBParaSite" id="nRc.2.0.1.t16429-RA">
    <property type="protein sequence ID" value="nRc.2.0.1.t16429-RA"/>
    <property type="gene ID" value="nRc.2.0.1.g16429"/>
</dbReference>
<name>A0A915IST7_ROMCU</name>
<dbReference type="Proteomes" id="UP000887565">
    <property type="component" value="Unplaced"/>
</dbReference>
<proteinExistence type="predicted"/>
<protein>
    <submittedName>
        <fullName evidence="2">Uncharacterized protein</fullName>
    </submittedName>
</protein>
<dbReference type="AlphaFoldDB" id="A0A915IST7"/>
<reference evidence="2" key="1">
    <citation type="submission" date="2022-11" db="UniProtKB">
        <authorList>
            <consortium name="WormBaseParasite"/>
        </authorList>
    </citation>
    <scope>IDENTIFICATION</scope>
</reference>
<sequence length="62" mass="7417">MEKKRKRRQNWNGKEISKQKGIQIKIEANQEQRLIREEYQKKKKKNSCTKNGNECLGNIIVT</sequence>
<evidence type="ECO:0000313" key="1">
    <source>
        <dbReference type="Proteomes" id="UP000887565"/>
    </source>
</evidence>